<dbReference type="PANTHER" id="PTHR30383:SF5">
    <property type="entry name" value="SGNH HYDROLASE-TYPE ESTERASE DOMAIN-CONTAINING PROTEIN"/>
    <property type="match status" value="1"/>
</dbReference>
<dbReference type="InterPro" id="IPR036514">
    <property type="entry name" value="SGNH_hydro_sf"/>
</dbReference>
<comment type="caution">
    <text evidence="2">The sequence shown here is derived from an EMBL/GenBank/DDBJ whole genome shotgun (WGS) entry which is preliminary data.</text>
</comment>
<protein>
    <recommendedName>
        <fullName evidence="4">SGNH hydrolase-type esterase domain-containing protein</fullName>
    </recommendedName>
</protein>
<evidence type="ECO:0000313" key="3">
    <source>
        <dbReference type="Proteomes" id="UP001530400"/>
    </source>
</evidence>
<feature type="transmembrane region" description="Helical" evidence="1">
    <location>
        <begin position="66"/>
        <end position="86"/>
    </location>
</feature>
<keyword evidence="1" id="KW-1133">Transmembrane helix</keyword>
<dbReference type="SUPFAM" id="SSF52266">
    <property type="entry name" value="SGNH hydrolase"/>
    <property type="match status" value="1"/>
</dbReference>
<reference evidence="2 3" key="1">
    <citation type="submission" date="2024-10" db="EMBL/GenBank/DDBJ databases">
        <title>Updated reference genomes for cyclostephanoid diatoms.</title>
        <authorList>
            <person name="Roberts W.R."/>
            <person name="Alverson A.J."/>
        </authorList>
    </citation>
    <scope>NUCLEOTIDE SEQUENCE [LARGE SCALE GENOMIC DNA]</scope>
    <source>
        <strain evidence="2 3">AJA010-31</strain>
    </source>
</reference>
<evidence type="ECO:0000256" key="1">
    <source>
        <dbReference type="SAM" id="Phobius"/>
    </source>
</evidence>
<name>A0ABD3NUQ2_9STRA</name>
<evidence type="ECO:0000313" key="2">
    <source>
        <dbReference type="EMBL" id="KAL3779750.1"/>
    </source>
</evidence>
<sequence>MLYSQPNHSRPWHNAHNIYSHQSPYHGLNMNLDSFPHMDSISSIHDNGSTSIMISSQSFLPAVADALSSAIMAITLFAGAIASLAIQISIKFQDIGETLLAAVVVLSFLQAAVATYQYRYDVRGQLIFPDGPTFGVENVIDERVANNGDGSTKVLEQNDALDNEDAVQDQGKSSLKDAVQSDDIYSIPYFLRKLNKSLLLLLPWITGNVHNLLTKNSHLFHIGFIITLVRFLEDTMLGKDDGDYKESRVNDGARGAAQPSLLAKVARHPQNQDPIRVLVIGDSLAVGIGCVEVFDPLKNNDVPMTLVENVVPTSKRSSKLQPVFPKMLARTLSSQFQQPVHWRSGGVDGGDVNDIRKYCMDIIRQECAAADKSSTLGSSYNQGPPDIICVLFGMNDLKNLVSLNIIPRMFRSDSAEDGGGGIAHHFRRGMEALISEIRSYAPNAYIVFPQLPIQTFHKNSIVNILPLGVFVDTMIGFWEGQKRRVMEGKKKGGYVGERNTIYIDLEAKEIADWYCTDNDNIDDSMTAVECYGDIKDDILISAGAWKCFLHRE</sequence>
<accession>A0ABD3NUQ2</accession>
<dbReference type="Gene3D" id="3.40.50.1110">
    <property type="entry name" value="SGNH hydrolase"/>
    <property type="match status" value="1"/>
</dbReference>
<gene>
    <name evidence="2" type="ORF">ACHAWO_003460</name>
</gene>
<proteinExistence type="predicted"/>
<dbReference type="Proteomes" id="UP001530400">
    <property type="component" value="Unassembled WGS sequence"/>
</dbReference>
<keyword evidence="1" id="KW-0812">Transmembrane</keyword>
<keyword evidence="3" id="KW-1185">Reference proteome</keyword>
<evidence type="ECO:0008006" key="4">
    <source>
        <dbReference type="Google" id="ProtNLM"/>
    </source>
</evidence>
<dbReference type="InterPro" id="IPR051532">
    <property type="entry name" value="Ester_Hydrolysis_Enzymes"/>
</dbReference>
<organism evidence="2 3">
    <name type="scientific">Cyclotella atomus</name>
    <dbReference type="NCBI Taxonomy" id="382360"/>
    <lineage>
        <taxon>Eukaryota</taxon>
        <taxon>Sar</taxon>
        <taxon>Stramenopiles</taxon>
        <taxon>Ochrophyta</taxon>
        <taxon>Bacillariophyta</taxon>
        <taxon>Coscinodiscophyceae</taxon>
        <taxon>Thalassiosirophycidae</taxon>
        <taxon>Stephanodiscales</taxon>
        <taxon>Stephanodiscaceae</taxon>
        <taxon>Cyclotella</taxon>
    </lineage>
</organism>
<feature type="transmembrane region" description="Helical" evidence="1">
    <location>
        <begin position="98"/>
        <end position="118"/>
    </location>
</feature>
<keyword evidence="1" id="KW-0472">Membrane</keyword>
<dbReference type="AlphaFoldDB" id="A0ABD3NUQ2"/>
<dbReference type="EMBL" id="JALLPJ020000920">
    <property type="protein sequence ID" value="KAL3779750.1"/>
    <property type="molecule type" value="Genomic_DNA"/>
</dbReference>
<dbReference type="PANTHER" id="PTHR30383">
    <property type="entry name" value="THIOESTERASE 1/PROTEASE 1/LYSOPHOSPHOLIPASE L1"/>
    <property type="match status" value="1"/>
</dbReference>